<evidence type="ECO:0000313" key="8">
    <source>
        <dbReference type="EMBL" id="TMM53437.1"/>
    </source>
</evidence>
<evidence type="ECO:0000256" key="4">
    <source>
        <dbReference type="ARBA" id="ARBA00022989"/>
    </source>
</evidence>
<organism evidence="8 9">
    <name type="scientific">Maribacter algarum</name>
    <name type="common">ex Zhang et al. 2020</name>
    <dbReference type="NCBI Taxonomy" id="2578118"/>
    <lineage>
        <taxon>Bacteria</taxon>
        <taxon>Pseudomonadati</taxon>
        <taxon>Bacteroidota</taxon>
        <taxon>Flavobacteriia</taxon>
        <taxon>Flavobacteriales</taxon>
        <taxon>Flavobacteriaceae</taxon>
        <taxon>Maribacter</taxon>
    </lineage>
</organism>
<keyword evidence="3 6" id="KW-0812">Transmembrane</keyword>
<dbReference type="PANTHER" id="PTHR38459:SF5">
    <property type="entry name" value="CELL WALL TEICHOIC ACID GLYCOSYLATION PROTEIN GTCA"/>
    <property type="match status" value="1"/>
</dbReference>
<feature type="transmembrane region" description="Helical" evidence="6">
    <location>
        <begin position="79"/>
        <end position="99"/>
    </location>
</feature>
<evidence type="ECO:0000256" key="6">
    <source>
        <dbReference type="SAM" id="Phobius"/>
    </source>
</evidence>
<name>A0A5S3PH49_9FLAO</name>
<dbReference type="RefSeq" id="WP_138659896.1">
    <property type="nucleotide sequence ID" value="NZ_VATY01000005.1"/>
</dbReference>
<comment type="similarity">
    <text evidence="2">Belongs to the GtrA family.</text>
</comment>
<dbReference type="AlphaFoldDB" id="A0A5S3PH49"/>
<feature type="transmembrane region" description="Helical" evidence="6">
    <location>
        <begin position="105"/>
        <end position="125"/>
    </location>
</feature>
<gene>
    <name evidence="8" type="ORF">FEE95_20480</name>
</gene>
<keyword evidence="5 6" id="KW-0472">Membrane</keyword>
<protein>
    <submittedName>
        <fullName evidence="8">GtrA family protein</fullName>
    </submittedName>
</protein>
<evidence type="ECO:0000256" key="2">
    <source>
        <dbReference type="ARBA" id="ARBA00009399"/>
    </source>
</evidence>
<comment type="subcellular location">
    <subcellularLocation>
        <location evidence="1">Membrane</location>
        <topology evidence="1">Multi-pass membrane protein</topology>
    </subcellularLocation>
</comment>
<proteinExistence type="inferred from homology"/>
<feature type="transmembrane region" description="Helical" evidence="6">
    <location>
        <begin position="14"/>
        <end position="36"/>
    </location>
</feature>
<feature type="domain" description="GtrA/DPMS transmembrane" evidence="7">
    <location>
        <begin position="17"/>
        <end position="131"/>
    </location>
</feature>
<feature type="transmembrane region" description="Helical" evidence="6">
    <location>
        <begin position="48"/>
        <end position="67"/>
    </location>
</feature>
<reference evidence="8 9" key="1">
    <citation type="submission" date="2019-05" db="EMBL/GenBank/DDBJ databases">
        <authorList>
            <person name="Zhang J.-Y."/>
            <person name="Feg X."/>
            <person name="Du Z.-J."/>
        </authorList>
    </citation>
    <scope>NUCLEOTIDE SEQUENCE [LARGE SCALE GENOMIC DNA]</scope>
    <source>
        <strain evidence="8 9">RZ26</strain>
    </source>
</reference>
<keyword evidence="4 6" id="KW-1133">Transmembrane helix</keyword>
<dbReference type="Pfam" id="PF04138">
    <property type="entry name" value="GtrA_DPMS_TM"/>
    <property type="match status" value="1"/>
</dbReference>
<dbReference type="InterPro" id="IPR007267">
    <property type="entry name" value="GtrA_DPMS_TM"/>
</dbReference>
<dbReference type="EMBL" id="VATY01000005">
    <property type="protein sequence ID" value="TMM53437.1"/>
    <property type="molecule type" value="Genomic_DNA"/>
</dbReference>
<dbReference type="GO" id="GO:0000271">
    <property type="term" value="P:polysaccharide biosynthetic process"/>
    <property type="evidence" value="ECO:0007669"/>
    <property type="project" value="InterPro"/>
</dbReference>
<dbReference type="Proteomes" id="UP000310314">
    <property type="component" value="Unassembled WGS sequence"/>
</dbReference>
<dbReference type="PANTHER" id="PTHR38459">
    <property type="entry name" value="PROPHAGE BACTOPRENOL-LINKED GLUCOSE TRANSLOCASE HOMOLOG"/>
    <property type="match status" value="1"/>
</dbReference>
<evidence type="ECO:0000256" key="5">
    <source>
        <dbReference type="ARBA" id="ARBA00023136"/>
    </source>
</evidence>
<evidence type="ECO:0000256" key="1">
    <source>
        <dbReference type="ARBA" id="ARBA00004141"/>
    </source>
</evidence>
<accession>A0A5S3PH49</accession>
<dbReference type="GO" id="GO:0005886">
    <property type="term" value="C:plasma membrane"/>
    <property type="evidence" value="ECO:0007669"/>
    <property type="project" value="TreeGrafter"/>
</dbReference>
<keyword evidence="9" id="KW-1185">Reference proteome</keyword>
<evidence type="ECO:0000256" key="3">
    <source>
        <dbReference type="ARBA" id="ARBA00022692"/>
    </source>
</evidence>
<comment type="caution">
    <text evidence="8">The sequence shown here is derived from an EMBL/GenBank/DDBJ whole genome shotgun (WGS) entry which is preliminary data.</text>
</comment>
<sequence>MIEVKLNNPLFRQIFLFLSVGVVCYFVSIVLLLFFVEIVHFEVNFANFLASFITIFVCYLLNVKFVFKSGRHSKQKEIIAFFSFSAIGLVLNIVLMYLMTTYTPIWYVISKTLITIFIAVFNFIVRKKLIFLN</sequence>
<dbReference type="OrthoDB" id="1272283at2"/>
<dbReference type="InterPro" id="IPR051401">
    <property type="entry name" value="GtrA_CellWall_Glycosyl"/>
</dbReference>
<evidence type="ECO:0000313" key="9">
    <source>
        <dbReference type="Proteomes" id="UP000310314"/>
    </source>
</evidence>
<evidence type="ECO:0000259" key="7">
    <source>
        <dbReference type="Pfam" id="PF04138"/>
    </source>
</evidence>